<dbReference type="Proteomes" id="UP001232445">
    <property type="component" value="Unassembled WGS sequence"/>
</dbReference>
<keyword evidence="2" id="KW-1185">Reference proteome</keyword>
<dbReference type="EMBL" id="JAUSUQ010000011">
    <property type="protein sequence ID" value="MDQ0340138.1"/>
    <property type="molecule type" value="Genomic_DNA"/>
</dbReference>
<comment type="caution">
    <text evidence="1">The sequence shown here is derived from an EMBL/GenBank/DDBJ whole genome shotgun (WGS) entry which is preliminary data.</text>
</comment>
<evidence type="ECO:0000313" key="1">
    <source>
        <dbReference type="EMBL" id="MDQ0340138.1"/>
    </source>
</evidence>
<proteinExistence type="predicted"/>
<protein>
    <submittedName>
        <fullName evidence="1">Uncharacterized protein</fullName>
    </submittedName>
</protein>
<gene>
    <name evidence="1" type="ORF">J2S00_002933</name>
</gene>
<evidence type="ECO:0000313" key="2">
    <source>
        <dbReference type="Proteomes" id="UP001232445"/>
    </source>
</evidence>
<sequence>MLDGPSDPSIPAYAQVNVHPLNIMGTRYMTPKG</sequence>
<name>A0ABU0CUM9_9BACI</name>
<reference evidence="1 2" key="1">
    <citation type="submission" date="2023-07" db="EMBL/GenBank/DDBJ databases">
        <title>Genomic Encyclopedia of Type Strains, Phase IV (KMG-IV): sequencing the most valuable type-strain genomes for metagenomic binning, comparative biology and taxonomic classification.</title>
        <authorList>
            <person name="Goeker M."/>
        </authorList>
    </citation>
    <scope>NUCLEOTIDE SEQUENCE [LARGE SCALE GENOMIC DNA]</scope>
    <source>
        <strain evidence="1 2">DSM 17740</strain>
    </source>
</reference>
<accession>A0ABU0CUM9</accession>
<organism evidence="1 2">
    <name type="scientific">Caldalkalibacillus uzonensis</name>
    <dbReference type="NCBI Taxonomy" id="353224"/>
    <lineage>
        <taxon>Bacteria</taxon>
        <taxon>Bacillati</taxon>
        <taxon>Bacillota</taxon>
        <taxon>Bacilli</taxon>
        <taxon>Bacillales</taxon>
        <taxon>Bacillaceae</taxon>
        <taxon>Caldalkalibacillus</taxon>
    </lineage>
</organism>